<comment type="caution">
    <text evidence="1">The sequence shown here is derived from an EMBL/GenBank/DDBJ whole genome shotgun (WGS) entry which is preliminary data.</text>
</comment>
<sequence length="71" mass="8040">MTDYDLSQTALRLEAMITAANGARRIELQPQLSQVLERMARDGHHVPARLRSLNAVLLDEAIEQRFDNLPV</sequence>
<name>A0A2M8J062_9RHOB</name>
<evidence type="ECO:0000313" key="2">
    <source>
        <dbReference type="Proteomes" id="UP000231553"/>
    </source>
</evidence>
<dbReference type="Proteomes" id="UP000231553">
    <property type="component" value="Unassembled WGS sequence"/>
</dbReference>
<dbReference type="AlphaFoldDB" id="A0A2M8J062"/>
<evidence type="ECO:0000313" key="1">
    <source>
        <dbReference type="EMBL" id="PJE36159.1"/>
    </source>
</evidence>
<keyword evidence="2" id="KW-1185">Reference proteome</keyword>
<dbReference type="EMBL" id="PGTB01000054">
    <property type="protein sequence ID" value="PJE36159.1"/>
    <property type="molecule type" value="Genomic_DNA"/>
</dbReference>
<gene>
    <name evidence="1" type="ORF">CVM52_13530</name>
</gene>
<protein>
    <submittedName>
        <fullName evidence="1">Uncharacterized protein</fullName>
    </submittedName>
</protein>
<reference evidence="1 2" key="1">
    <citation type="journal article" date="2018" name="Int. J. Syst. Evol. Microbiol.">
        <title>Pseudooceanicola lipolyticus sp. nov., a marine alphaproteobacterium, reclassification of Oceanicola flagellatus as Pseudooceanicola flagellatus comb. nov. and emended description of the genus Pseudooceanicola.</title>
        <authorList>
            <person name="Huang M.-M."/>
            <person name="Guo L.-L."/>
            <person name="Wu Y.-H."/>
            <person name="Lai Q.-L."/>
            <person name="Shao Z.-Z."/>
            <person name="Wang C.-S."/>
            <person name="Wu M."/>
            <person name="Xu X.-W."/>
        </authorList>
    </citation>
    <scope>NUCLEOTIDE SEQUENCE [LARGE SCALE GENOMIC DNA]</scope>
    <source>
        <strain evidence="1 2">157</strain>
    </source>
</reference>
<accession>A0A2M8J062</accession>
<dbReference type="OrthoDB" id="7870782at2"/>
<dbReference type="RefSeq" id="WP_100163022.1">
    <property type="nucleotide sequence ID" value="NZ_PGTB01000054.1"/>
</dbReference>
<organism evidence="1 2">
    <name type="scientific">Pseudooceanicola lipolyticus</name>
    <dbReference type="NCBI Taxonomy" id="2029104"/>
    <lineage>
        <taxon>Bacteria</taxon>
        <taxon>Pseudomonadati</taxon>
        <taxon>Pseudomonadota</taxon>
        <taxon>Alphaproteobacteria</taxon>
        <taxon>Rhodobacterales</taxon>
        <taxon>Paracoccaceae</taxon>
        <taxon>Pseudooceanicola</taxon>
    </lineage>
</organism>
<proteinExistence type="predicted"/>